<feature type="domain" description="ABC transporter" evidence="7">
    <location>
        <begin position="319"/>
        <end position="534"/>
    </location>
</feature>
<dbReference type="PANTHER" id="PTHR42855:SF2">
    <property type="entry name" value="DRUG RESISTANCE ABC TRANSPORTER,ATP-BINDING PROTEIN"/>
    <property type="match status" value="1"/>
</dbReference>
<evidence type="ECO:0000256" key="6">
    <source>
        <dbReference type="SAM" id="MobiDB-lite"/>
    </source>
</evidence>
<evidence type="ECO:0000256" key="4">
    <source>
        <dbReference type="ARBA" id="ARBA00061551"/>
    </source>
</evidence>
<evidence type="ECO:0000313" key="9">
    <source>
        <dbReference type="Proteomes" id="UP000664417"/>
    </source>
</evidence>
<protein>
    <recommendedName>
        <fullName evidence="5">Probable ATP-binding protein YbiT</fullName>
    </recommendedName>
</protein>
<feature type="region of interest" description="Disordered" evidence="6">
    <location>
        <begin position="541"/>
        <end position="564"/>
    </location>
</feature>
<dbReference type="PROSITE" id="PS00211">
    <property type="entry name" value="ABC_TRANSPORTER_1"/>
    <property type="match status" value="1"/>
</dbReference>
<keyword evidence="3 8" id="KW-0067">ATP-binding</keyword>
<sequence length="652" mass="73377">MLNLINVGKRYGTRVLFEDVNLRLDPGKRYGIVGANGAGKSTMLRIITGEETADEGEIATPARLKLGTLTQDHFAFEEVPIMQVVMKGKKALADAFDEKERLYDDPDADPNRFAELEEIIADHDGYAAEAKIGEMLEGLGIPTEKHEQPMSVLSGGYKLRVLLAQCLFGEPDALLLDEPTNHLDIYSIRWLENYLVTSRAVVVVISHDREFLNAVCTHVIDVDYSTAKMYTGNYDQFLEQKAVDEEMRQLETEKREKRIEELNQFVTRFKAKASKARQASSKAKQIERMEKGIEAPRYSSRIAPAIQFTPCRPTGKRVIEVKGLCKSFGDKQVLNNLNFEIYRNDKVAILGPNGVGKSTLLKILMGELEASAGEAEWGHETYPQYFSQDHGEALEKETTLYEWLYSFAPAEPIGAIRGILGNMLFSGDDVHKKTTALSGGEAARLVIAKLILLKGNILVLDEPTNHLDMEAIEALVDAVRSFDGTVLLVSHNRYVVDKLATKILEIRPEGVDLFDGTYREFLDKVGADYLTYQVDLRAEQKNRQAEKKQKKAQETKGKDKKTDRKAYNAEAKPLLKTSGELEQQIADLEEKLEAVKDLFSDPNYFAKADPAEVRVKDQEKRDLEAELQERMDAWEAVSVQIEELKEKFGLDD</sequence>
<dbReference type="InterPro" id="IPR017871">
    <property type="entry name" value="ABC_transporter-like_CS"/>
</dbReference>
<reference evidence="8" key="1">
    <citation type="submission" date="2021-03" db="EMBL/GenBank/DDBJ databases">
        <authorList>
            <person name="Wang G."/>
        </authorList>
    </citation>
    <scope>NUCLEOTIDE SEQUENCE</scope>
    <source>
        <strain evidence="8">KCTC 12899</strain>
    </source>
</reference>
<dbReference type="GO" id="GO:0016887">
    <property type="term" value="F:ATP hydrolysis activity"/>
    <property type="evidence" value="ECO:0007669"/>
    <property type="project" value="InterPro"/>
</dbReference>
<dbReference type="AlphaFoldDB" id="A0A8J7Q3B8"/>
<dbReference type="FunFam" id="3.40.50.300:FF:000070">
    <property type="entry name" value="Putative ABC transporter ATP-binding component"/>
    <property type="match status" value="1"/>
</dbReference>
<dbReference type="GO" id="GO:0005524">
    <property type="term" value="F:ATP binding"/>
    <property type="evidence" value="ECO:0007669"/>
    <property type="project" value="UniProtKB-KW"/>
</dbReference>
<dbReference type="InterPro" id="IPR051309">
    <property type="entry name" value="ABCF_ATPase"/>
</dbReference>
<dbReference type="PANTHER" id="PTHR42855">
    <property type="entry name" value="ABC TRANSPORTER ATP-BINDING SUBUNIT"/>
    <property type="match status" value="1"/>
</dbReference>
<evidence type="ECO:0000313" key="8">
    <source>
        <dbReference type="EMBL" id="MBO1319777.1"/>
    </source>
</evidence>
<evidence type="ECO:0000256" key="5">
    <source>
        <dbReference type="ARBA" id="ARBA00074044"/>
    </source>
</evidence>
<evidence type="ECO:0000256" key="2">
    <source>
        <dbReference type="ARBA" id="ARBA00022741"/>
    </source>
</evidence>
<comment type="similarity">
    <text evidence="4">Belongs to the ABC transporter superfamily. ABCF family. YbiT subfamily.</text>
</comment>
<dbReference type="EMBL" id="JAFREP010000014">
    <property type="protein sequence ID" value="MBO1319777.1"/>
    <property type="molecule type" value="Genomic_DNA"/>
</dbReference>
<comment type="caution">
    <text evidence="8">The sequence shown here is derived from an EMBL/GenBank/DDBJ whole genome shotgun (WGS) entry which is preliminary data.</text>
</comment>
<dbReference type="SMART" id="SM00382">
    <property type="entry name" value="AAA"/>
    <property type="match status" value="2"/>
</dbReference>
<gene>
    <name evidence="8" type="ORF">J3U88_14975</name>
</gene>
<dbReference type="InterPro" id="IPR032781">
    <property type="entry name" value="ABC_tran_Xtn"/>
</dbReference>
<evidence type="ECO:0000256" key="1">
    <source>
        <dbReference type="ARBA" id="ARBA00022737"/>
    </source>
</evidence>
<dbReference type="Pfam" id="PF00005">
    <property type="entry name" value="ABC_tran"/>
    <property type="match status" value="2"/>
</dbReference>
<dbReference type="PROSITE" id="PS50893">
    <property type="entry name" value="ABC_TRANSPORTER_2"/>
    <property type="match status" value="2"/>
</dbReference>
<dbReference type="InterPro" id="IPR027417">
    <property type="entry name" value="P-loop_NTPase"/>
</dbReference>
<keyword evidence="9" id="KW-1185">Reference proteome</keyword>
<dbReference type="FunFam" id="3.40.50.300:FF:000011">
    <property type="entry name" value="Putative ABC transporter ATP-binding component"/>
    <property type="match status" value="1"/>
</dbReference>
<keyword evidence="2" id="KW-0547">Nucleotide-binding</keyword>
<evidence type="ECO:0000256" key="3">
    <source>
        <dbReference type="ARBA" id="ARBA00022840"/>
    </source>
</evidence>
<dbReference type="InterPro" id="IPR003439">
    <property type="entry name" value="ABC_transporter-like_ATP-bd"/>
</dbReference>
<keyword evidence="1" id="KW-0677">Repeat</keyword>
<dbReference type="InterPro" id="IPR003593">
    <property type="entry name" value="AAA+_ATPase"/>
</dbReference>
<organism evidence="8 9">
    <name type="scientific">Acanthopleuribacter pedis</name>
    <dbReference type="NCBI Taxonomy" id="442870"/>
    <lineage>
        <taxon>Bacteria</taxon>
        <taxon>Pseudomonadati</taxon>
        <taxon>Acidobacteriota</taxon>
        <taxon>Holophagae</taxon>
        <taxon>Acanthopleuribacterales</taxon>
        <taxon>Acanthopleuribacteraceae</taxon>
        <taxon>Acanthopleuribacter</taxon>
    </lineage>
</organism>
<dbReference type="CDD" id="cd03221">
    <property type="entry name" value="ABCF_EF-3"/>
    <property type="match status" value="2"/>
</dbReference>
<dbReference type="Pfam" id="PF12848">
    <property type="entry name" value="ABC_tran_Xtn"/>
    <property type="match status" value="1"/>
</dbReference>
<feature type="domain" description="ABC transporter" evidence="7">
    <location>
        <begin position="2"/>
        <end position="250"/>
    </location>
</feature>
<dbReference type="Gene3D" id="3.40.50.300">
    <property type="entry name" value="P-loop containing nucleotide triphosphate hydrolases"/>
    <property type="match status" value="2"/>
</dbReference>
<dbReference type="Proteomes" id="UP000664417">
    <property type="component" value="Unassembled WGS sequence"/>
</dbReference>
<dbReference type="RefSeq" id="WP_207859683.1">
    <property type="nucleotide sequence ID" value="NZ_JAFREP010000014.1"/>
</dbReference>
<proteinExistence type="inferred from homology"/>
<accession>A0A8J7Q3B8</accession>
<name>A0A8J7Q3B8_9BACT</name>
<dbReference type="SUPFAM" id="SSF52540">
    <property type="entry name" value="P-loop containing nucleoside triphosphate hydrolases"/>
    <property type="match status" value="2"/>
</dbReference>
<evidence type="ECO:0000259" key="7">
    <source>
        <dbReference type="PROSITE" id="PS50893"/>
    </source>
</evidence>